<reference evidence="3" key="1">
    <citation type="journal article" date="2019" name="Int. J. Syst. Evol. Microbiol.">
        <title>The Global Catalogue of Microorganisms (GCM) 10K type strain sequencing project: providing services to taxonomists for standard genome sequencing and annotation.</title>
        <authorList>
            <consortium name="The Broad Institute Genomics Platform"/>
            <consortium name="The Broad Institute Genome Sequencing Center for Infectious Disease"/>
            <person name="Wu L."/>
            <person name="Ma J."/>
        </authorList>
    </citation>
    <scope>NUCLEOTIDE SEQUENCE [LARGE SCALE GENOMIC DNA]</scope>
    <source>
        <strain evidence="3">CCUG 56752</strain>
    </source>
</reference>
<feature type="domain" description="DUF1508" evidence="1">
    <location>
        <begin position="9"/>
        <end position="53"/>
    </location>
</feature>
<dbReference type="Pfam" id="PF07411">
    <property type="entry name" value="DUF1508"/>
    <property type="match status" value="2"/>
</dbReference>
<dbReference type="SUPFAM" id="SSF160113">
    <property type="entry name" value="YegP-like"/>
    <property type="match status" value="2"/>
</dbReference>
<feature type="domain" description="DUF1508" evidence="1">
    <location>
        <begin position="61"/>
        <end position="107"/>
    </location>
</feature>
<organism evidence="2 3">
    <name type="scientific">Psychroflexus salinarum</name>
    <dbReference type="NCBI Taxonomy" id="546024"/>
    <lineage>
        <taxon>Bacteria</taxon>
        <taxon>Pseudomonadati</taxon>
        <taxon>Bacteroidota</taxon>
        <taxon>Flavobacteriia</taxon>
        <taxon>Flavobacteriales</taxon>
        <taxon>Flavobacteriaceae</taxon>
        <taxon>Psychroflexus</taxon>
    </lineage>
</organism>
<protein>
    <submittedName>
        <fullName evidence="2">YegP family protein</fullName>
    </submittedName>
</protein>
<dbReference type="PANTHER" id="PTHR40606">
    <property type="match status" value="1"/>
</dbReference>
<gene>
    <name evidence="2" type="ORF">ACFQ0R_09215</name>
</gene>
<evidence type="ECO:0000259" key="1">
    <source>
        <dbReference type="Pfam" id="PF07411"/>
    </source>
</evidence>
<dbReference type="Gene3D" id="2.30.29.80">
    <property type="match status" value="1"/>
</dbReference>
<dbReference type="InterPro" id="IPR010879">
    <property type="entry name" value="DUF1508"/>
</dbReference>
<dbReference type="PANTHER" id="PTHR40606:SF1">
    <property type="entry name" value="UPF0339 PROTEIN YEGP"/>
    <property type="match status" value="1"/>
</dbReference>
<name>A0ABW3GQI0_9FLAO</name>
<dbReference type="RefSeq" id="WP_379658079.1">
    <property type="nucleotide sequence ID" value="NZ_JBHTIV010000010.1"/>
</dbReference>
<dbReference type="InterPro" id="IPR051141">
    <property type="entry name" value="UPF0339_domain"/>
</dbReference>
<evidence type="ECO:0000313" key="3">
    <source>
        <dbReference type="Proteomes" id="UP001597049"/>
    </source>
</evidence>
<proteinExistence type="predicted"/>
<dbReference type="EMBL" id="JBHTIV010000010">
    <property type="protein sequence ID" value="MFD0932770.1"/>
    <property type="molecule type" value="Genomic_DNA"/>
</dbReference>
<dbReference type="InterPro" id="IPR036913">
    <property type="entry name" value="YegP-like_sf"/>
</dbReference>
<keyword evidence="3" id="KW-1185">Reference proteome</keyword>
<accession>A0ABW3GQI0</accession>
<dbReference type="Proteomes" id="UP001597049">
    <property type="component" value="Unassembled WGS sequence"/>
</dbReference>
<evidence type="ECO:0000313" key="2">
    <source>
        <dbReference type="EMBL" id="MFD0932770.1"/>
    </source>
</evidence>
<sequence>MTTFEIYTDTASEYRFRLKAANGLNILASEGYTSKSACLNGIESVKTNSQVDSMYAKNKSSNQKHYFNLKAANDQIIGTSQMYESLGGMLSGIASVKKNAPIATIEEV</sequence>
<comment type="caution">
    <text evidence="2">The sequence shown here is derived from an EMBL/GenBank/DDBJ whole genome shotgun (WGS) entry which is preliminary data.</text>
</comment>